<dbReference type="GO" id="GO:0005576">
    <property type="term" value="C:extracellular region"/>
    <property type="evidence" value="ECO:0007669"/>
    <property type="project" value="GOC"/>
</dbReference>
<dbReference type="PANTHER" id="PTHR18962:SF0">
    <property type="entry name" value="COILED-COIL DOMAIN-CONTAINING PROTEIN 39"/>
    <property type="match status" value="1"/>
</dbReference>
<organism evidence="6 7">
    <name type="scientific">Hippocampus comes</name>
    <name type="common">Tiger tail seahorse</name>
    <dbReference type="NCBI Taxonomy" id="109280"/>
    <lineage>
        <taxon>Eukaryota</taxon>
        <taxon>Metazoa</taxon>
        <taxon>Chordata</taxon>
        <taxon>Craniata</taxon>
        <taxon>Vertebrata</taxon>
        <taxon>Euteleostomi</taxon>
        <taxon>Actinopterygii</taxon>
        <taxon>Neopterygii</taxon>
        <taxon>Teleostei</taxon>
        <taxon>Neoteleostei</taxon>
        <taxon>Acanthomorphata</taxon>
        <taxon>Syngnathiaria</taxon>
        <taxon>Syngnathiformes</taxon>
        <taxon>Syngnathoidei</taxon>
        <taxon>Syngnathidae</taxon>
        <taxon>Hippocampus</taxon>
    </lineage>
</organism>
<dbReference type="GO" id="GO:0060285">
    <property type="term" value="P:cilium-dependent cell motility"/>
    <property type="evidence" value="ECO:0007669"/>
    <property type="project" value="TreeGrafter"/>
</dbReference>
<dbReference type="GeneTree" id="ENSGT00390000015010"/>
<feature type="coiled-coil region" evidence="5">
    <location>
        <begin position="256"/>
        <end position="304"/>
    </location>
</feature>
<evidence type="ECO:0000256" key="1">
    <source>
        <dbReference type="ARBA" id="ARBA00005805"/>
    </source>
</evidence>
<protein>
    <recommendedName>
        <fullName evidence="2">Coiled-coil domain-containing protein 39</fullName>
    </recommendedName>
</protein>
<keyword evidence="3 5" id="KW-0175">Coiled coil</keyword>
<sequence>MLSPALAVFPEMSWEECYAVPGANVENKALIEEVRDFIYEIYHNCYLIYFVFAGLTECLNNITLKKKILEADLETHFTAIAQREIGHLAQETAQMRNELRSLAERKNTLEDHIFKAKQKLQRFRTQMNWDQRAMDSFLEESARKEDDVMAIVKYSQQDEQRIKGLTLAIERTTLEANKKRKALDMQMTENLSVQIALDKTTEHLQQAHRETEKIMHQWENTIQQMKQRDADTQHWALTNRLIREKNGQLTEMKHLYDSQMNDNKENERKLTAANRQAAKLRQELKEQEKNYLELKDEVNIFGAEMKSSNLSRLLVAPHQEQLVEQNIFKLEVKRKRDLLFNKANGVLSLEKRQLNVKKAIQGRQEEIKIYSQMLSQELKTTEKLSKIDGVKKHFEVVTFSMATSGEDEEDVVKCQARYIAEVTGLFWQAECLTAKIRKAEQENKALQNTTLLFNVSNSGFHTSVAKAKESSQSMLLSVALGIAYKPHPLDDLFGPLLILLSGPEYQEKIRTLGICSKLTQKIRCSRNTKSETFEEKDVKLRQLKDLDRSINKMLHDATKDRPDLRSVLEKYFLQVNRRKMI</sequence>
<evidence type="ECO:0000256" key="2">
    <source>
        <dbReference type="ARBA" id="ARBA00016725"/>
    </source>
</evidence>
<reference evidence="6" key="2">
    <citation type="submission" date="2025-09" db="UniProtKB">
        <authorList>
            <consortium name="Ensembl"/>
        </authorList>
    </citation>
    <scope>IDENTIFICATION</scope>
</reference>
<evidence type="ECO:0000313" key="6">
    <source>
        <dbReference type="Ensembl" id="ENSHCOP00000016826.1"/>
    </source>
</evidence>
<dbReference type="AlphaFoldDB" id="A0A3Q2YFP0"/>
<evidence type="ECO:0000256" key="3">
    <source>
        <dbReference type="ARBA" id="ARBA00023054"/>
    </source>
</evidence>
<evidence type="ECO:0000256" key="4">
    <source>
        <dbReference type="ARBA" id="ARBA00045182"/>
    </source>
</evidence>
<dbReference type="Ensembl" id="ENSHCOT00000025041.1">
    <property type="protein sequence ID" value="ENSHCOP00000016826.1"/>
    <property type="gene ID" value="ENSHCOG00000020624.1"/>
</dbReference>
<evidence type="ECO:0000313" key="7">
    <source>
        <dbReference type="Proteomes" id="UP000264820"/>
    </source>
</evidence>
<comment type="similarity">
    <text evidence="1">Belongs to the CCDC39 family.</text>
</comment>
<reference evidence="6" key="1">
    <citation type="submission" date="2025-08" db="UniProtKB">
        <authorList>
            <consortium name="Ensembl"/>
        </authorList>
    </citation>
    <scope>IDENTIFICATION</scope>
</reference>
<keyword evidence="7" id="KW-1185">Reference proteome</keyword>
<dbReference type="GO" id="GO:0036159">
    <property type="term" value="P:inner dynein arm assembly"/>
    <property type="evidence" value="ECO:0007669"/>
    <property type="project" value="InterPro"/>
</dbReference>
<dbReference type="GO" id="GO:0060287">
    <property type="term" value="P:epithelial cilium movement involved in determination of left/right asymmetry"/>
    <property type="evidence" value="ECO:0007669"/>
    <property type="project" value="TreeGrafter"/>
</dbReference>
<dbReference type="PANTHER" id="PTHR18962">
    <property type="entry name" value="COILED-COIL DOMAIN-CONTAINING PROTEIN 39"/>
    <property type="match status" value="1"/>
</dbReference>
<dbReference type="Pfam" id="PF24161">
    <property type="entry name" value="CCDC39"/>
    <property type="match status" value="2"/>
</dbReference>
<dbReference type="Proteomes" id="UP000264820">
    <property type="component" value="Unplaced"/>
</dbReference>
<accession>A0A3Q2YFP0</accession>
<dbReference type="InterPro" id="IPR033290">
    <property type="entry name" value="CCDC39"/>
</dbReference>
<dbReference type="OMA" id="CWEEDIA"/>
<comment type="function">
    <text evidence="4">Required for assembly of dynein regulatory complex (DRC) and inner dynein arm (IDA) complexes, which are responsible for ciliary beat regulation, thereby playing a central role in motility in cilia and flagella. Probably acts together with CCDC40 to form a molecular ruler that determines the 96 nanometer (nm) repeat length and arrangements of components in cilia and flagella. Not required for outer dynein arm complexes assembly.</text>
</comment>
<feature type="coiled-coil region" evidence="5">
    <location>
        <begin position="92"/>
        <end position="119"/>
    </location>
</feature>
<evidence type="ECO:0000256" key="5">
    <source>
        <dbReference type="SAM" id="Coils"/>
    </source>
</evidence>
<dbReference type="STRING" id="109280.ENSHCOP00000016826"/>
<proteinExistence type="inferred from homology"/>
<dbReference type="GO" id="GO:0005930">
    <property type="term" value="C:axoneme"/>
    <property type="evidence" value="ECO:0007669"/>
    <property type="project" value="InterPro"/>
</dbReference>
<name>A0A3Q2YFP0_HIPCM</name>